<dbReference type="AlphaFoldDB" id="A0A1E2VEC8"/>
<proteinExistence type="predicted"/>
<gene>
    <name evidence="5" type="ORF">BFW38_04945</name>
</gene>
<dbReference type="InterPro" id="IPR036390">
    <property type="entry name" value="WH_DNA-bd_sf"/>
</dbReference>
<protein>
    <recommendedName>
        <fullName evidence="4">HTH marR-type domain-containing protein</fullName>
    </recommendedName>
</protein>
<keyword evidence="1" id="KW-0805">Transcription regulation</keyword>
<dbReference type="PRINTS" id="PR00598">
    <property type="entry name" value="HTHMARR"/>
</dbReference>
<dbReference type="OrthoDB" id="5296557at2"/>
<dbReference type="SMART" id="SM00347">
    <property type="entry name" value="HTH_MARR"/>
    <property type="match status" value="1"/>
</dbReference>
<dbReference type="InterPro" id="IPR000835">
    <property type="entry name" value="HTH_MarR-typ"/>
</dbReference>
<keyword evidence="3" id="KW-0804">Transcription</keyword>
<dbReference type="SUPFAM" id="SSF46785">
    <property type="entry name" value="Winged helix' DNA-binding domain"/>
    <property type="match status" value="1"/>
</dbReference>
<evidence type="ECO:0000256" key="2">
    <source>
        <dbReference type="ARBA" id="ARBA00023125"/>
    </source>
</evidence>
<organism evidence="5 6">
    <name type="scientific">Terasakiispira papahanaumokuakeensis</name>
    <dbReference type="NCBI Taxonomy" id="197479"/>
    <lineage>
        <taxon>Bacteria</taxon>
        <taxon>Pseudomonadati</taxon>
        <taxon>Pseudomonadota</taxon>
        <taxon>Gammaproteobacteria</taxon>
        <taxon>Oceanospirillales</taxon>
        <taxon>Terasakiispira</taxon>
    </lineage>
</organism>
<reference evidence="5 6" key="1">
    <citation type="submission" date="2016-08" db="EMBL/GenBank/DDBJ databases">
        <authorList>
            <person name="Seilhamer J.J."/>
        </authorList>
    </citation>
    <scope>NUCLEOTIDE SEQUENCE [LARGE SCALE GENOMIC DNA]</scope>
    <source>
        <strain evidence="5 6">PH27A</strain>
    </source>
</reference>
<dbReference type="Pfam" id="PF12802">
    <property type="entry name" value="MarR_2"/>
    <property type="match status" value="1"/>
</dbReference>
<dbReference type="STRING" id="197479.BFW38_04945"/>
<dbReference type="GO" id="GO:0003677">
    <property type="term" value="F:DNA binding"/>
    <property type="evidence" value="ECO:0007669"/>
    <property type="project" value="UniProtKB-KW"/>
</dbReference>
<dbReference type="PROSITE" id="PS50995">
    <property type="entry name" value="HTH_MARR_2"/>
    <property type="match status" value="1"/>
</dbReference>
<dbReference type="EMBL" id="MDTQ01000001">
    <property type="protein sequence ID" value="ODC05196.1"/>
    <property type="molecule type" value="Genomic_DNA"/>
</dbReference>
<dbReference type="GO" id="GO:0003700">
    <property type="term" value="F:DNA-binding transcription factor activity"/>
    <property type="evidence" value="ECO:0007669"/>
    <property type="project" value="InterPro"/>
</dbReference>
<accession>A0A1E2VEC8</accession>
<dbReference type="Proteomes" id="UP000094291">
    <property type="component" value="Unassembled WGS sequence"/>
</dbReference>
<evidence type="ECO:0000256" key="3">
    <source>
        <dbReference type="ARBA" id="ARBA00023163"/>
    </source>
</evidence>
<dbReference type="PANTHER" id="PTHR42756">
    <property type="entry name" value="TRANSCRIPTIONAL REGULATOR, MARR"/>
    <property type="match status" value="1"/>
</dbReference>
<dbReference type="NCBIfam" id="NF002926">
    <property type="entry name" value="PRK03573.1"/>
    <property type="match status" value="1"/>
</dbReference>
<comment type="caution">
    <text evidence="5">The sequence shown here is derived from an EMBL/GenBank/DDBJ whole genome shotgun (WGS) entry which is preliminary data.</text>
</comment>
<dbReference type="Gene3D" id="1.10.10.10">
    <property type="entry name" value="Winged helix-like DNA-binding domain superfamily/Winged helix DNA-binding domain"/>
    <property type="match status" value="1"/>
</dbReference>
<keyword evidence="2" id="KW-0238">DNA-binding</keyword>
<dbReference type="PANTHER" id="PTHR42756:SF1">
    <property type="entry name" value="TRANSCRIPTIONAL REPRESSOR OF EMRAB OPERON"/>
    <property type="match status" value="1"/>
</dbReference>
<sequence>MDSSSQSKALGLRLRHIHRLWRTVVDHTVKPLQLTQPRWMTLVMLHHLGQGVSQRVLAQALEVEMSSLSRTLDQLSRQGLVDRNVCSADRRAREIGLTEAGQKVLMQLDQQTAQVRQALLSGISKEALEVFEQVLDQIECNAQRCLQPVDE</sequence>
<evidence type="ECO:0000313" key="5">
    <source>
        <dbReference type="EMBL" id="ODC05196.1"/>
    </source>
</evidence>
<evidence type="ECO:0000259" key="4">
    <source>
        <dbReference type="PROSITE" id="PS50995"/>
    </source>
</evidence>
<evidence type="ECO:0000256" key="1">
    <source>
        <dbReference type="ARBA" id="ARBA00023015"/>
    </source>
</evidence>
<evidence type="ECO:0000313" key="6">
    <source>
        <dbReference type="Proteomes" id="UP000094291"/>
    </source>
</evidence>
<feature type="domain" description="HTH marR-type" evidence="4">
    <location>
        <begin position="7"/>
        <end position="140"/>
    </location>
</feature>
<dbReference type="InterPro" id="IPR036388">
    <property type="entry name" value="WH-like_DNA-bd_sf"/>
</dbReference>
<keyword evidence="6" id="KW-1185">Reference proteome</keyword>
<name>A0A1E2VEC8_9GAMM</name>